<reference evidence="1 2" key="1">
    <citation type="journal article" date="2007" name="J. Insect Biotechnol. Sericology">
        <title>Cloning and comparative characterization of nucleopolyhedroviruses isolated from African bollworm, Helicoverpa armigera, (Lepidoptera: Noctuidae) in different geographic regions.</title>
        <authorList>
            <person name="Ogembo J.G."/>
            <person name="Chaeychomsri S."/>
            <person name="Kamiya K."/>
            <person name="Ishikawa H."/>
            <person name="Katou Y."/>
            <person name="Ikeda M."/>
            <person name="Kobayashi M."/>
        </authorList>
    </citation>
    <scope>NUCLEOTIDE SEQUENCE [LARGE SCALE GENOMIC DNA]</scope>
    <source>
        <strain evidence="1 2">NNg1</strain>
    </source>
</reference>
<protein>
    <recommendedName>
        <fullName evidence="3">Gp16</fullName>
    </recommendedName>
</protein>
<dbReference type="Proteomes" id="UP000241481">
    <property type="component" value="Segment"/>
</dbReference>
<organism evidence="1 2">
    <name type="scientific">Helicoverpa armigera NPV NNg1</name>
    <dbReference type="NCBI Taxonomy" id="566972"/>
    <lineage>
        <taxon>Viruses</taxon>
        <taxon>Viruses incertae sedis</taxon>
        <taxon>Naldaviricetes</taxon>
        <taxon>Lefavirales</taxon>
        <taxon>Baculoviridae</taxon>
        <taxon>Alphabaculovirus</taxon>
        <taxon>Alphabaculovirus helarmigerae</taxon>
    </lineage>
</organism>
<evidence type="ECO:0000313" key="1">
    <source>
        <dbReference type="EMBL" id="BAG74691.1"/>
    </source>
</evidence>
<reference evidence="1 2" key="2">
    <citation type="journal article" date="2009" name="Virus Genes">
        <title>Comparative genomic sequence analysis of novel Helicoverpa armigera nucleopolyhedrovirus (NPV) isolated from Kenya and three other previously sequenced Helicoverpa spp. NPVs.</title>
        <authorList>
            <person name="Ogembo J.G."/>
            <person name="Caoili B.L."/>
            <person name="Shikata M."/>
            <person name="Chaeychomsri S."/>
            <person name="Kobayashi M."/>
            <person name="Ikeda M."/>
        </authorList>
    </citation>
    <scope>NUCLEOTIDE SEQUENCE [LARGE SCALE GENOMIC DNA]</scope>
    <source>
        <strain evidence="1 2">NNg1</strain>
    </source>
</reference>
<evidence type="ECO:0008006" key="3">
    <source>
        <dbReference type="Google" id="ProtNLM"/>
    </source>
</evidence>
<name>B5X0C1_9ABAC</name>
<sequence length="96" mass="10946">MYIIAYTNIVLLMLLGYCLYTGSLGREIEILKNVIDKMCEQLCQRFDLLHELVLNGFARMQNDLGVLSTTTLGNSDKLDEINRKIDSLLLTNANIY</sequence>
<dbReference type="EMBL" id="AP010907">
    <property type="protein sequence ID" value="BAG74691.1"/>
    <property type="molecule type" value="Genomic_DNA"/>
</dbReference>
<accession>B5X0C1</accession>
<evidence type="ECO:0000313" key="2">
    <source>
        <dbReference type="Proteomes" id="UP000241481"/>
    </source>
</evidence>
<proteinExistence type="predicted"/>